<proteinExistence type="predicted"/>
<gene>
    <name evidence="1" type="ORF">KK1_048959</name>
</gene>
<evidence type="ECO:0000313" key="2">
    <source>
        <dbReference type="Proteomes" id="UP000075243"/>
    </source>
</evidence>
<dbReference type="AlphaFoldDB" id="A0A151QLD4"/>
<sequence length="207" mass="24390">MVIKHYSMNAHQTFVVVKSGLKVLFVQCPNSNKGCPWKLRATMSNKYNNKWVIKKWDGRYTCMNAMLSQDHNKLDSEFNLFLHIRKAWKEKQKAISRVFGDWEDSYDLLPRWLDRMLDCCLGSTYRLETTNYVSNNVVETHFRKCRRVFWTLKPTFDSFNYIKPIKQIDGTFLYGKYRDTLLISTTQDDGKLVEKIGLILISLQAPP</sequence>
<organism evidence="1 2">
    <name type="scientific">Cajanus cajan</name>
    <name type="common">Pigeon pea</name>
    <name type="synonym">Cajanus indicus</name>
    <dbReference type="NCBI Taxonomy" id="3821"/>
    <lineage>
        <taxon>Eukaryota</taxon>
        <taxon>Viridiplantae</taxon>
        <taxon>Streptophyta</taxon>
        <taxon>Embryophyta</taxon>
        <taxon>Tracheophyta</taxon>
        <taxon>Spermatophyta</taxon>
        <taxon>Magnoliopsida</taxon>
        <taxon>eudicotyledons</taxon>
        <taxon>Gunneridae</taxon>
        <taxon>Pentapetalae</taxon>
        <taxon>rosids</taxon>
        <taxon>fabids</taxon>
        <taxon>Fabales</taxon>
        <taxon>Fabaceae</taxon>
        <taxon>Papilionoideae</taxon>
        <taxon>50 kb inversion clade</taxon>
        <taxon>NPAAA clade</taxon>
        <taxon>indigoferoid/millettioid clade</taxon>
        <taxon>Phaseoleae</taxon>
        <taxon>Cajanus</taxon>
    </lineage>
</organism>
<dbReference type="Gramene" id="C.cajan_48473.t">
    <property type="protein sequence ID" value="C.cajan_48473.t"/>
    <property type="gene ID" value="C.cajan_48473"/>
</dbReference>
<keyword evidence="2" id="KW-1185">Reference proteome</keyword>
<reference evidence="1" key="1">
    <citation type="journal article" date="2012" name="Nat. Biotechnol.">
        <title>Draft genome sequence of pigeonpea (Cajanus cajan), an orphan legume crop of resource-poor farmers.</title>
        <authorList>
            <person name="Varshney R.K."/>
            <person name="Chen W."/>
            <person name="Li Y."/>
            <person name="Bharti A.K."/>
            <person name="Saxena R.K."/>
            <person name="Schlueter J.A."/>
            <person name="Donoghue M.T."/>
            <person name="Azam S."/>
            <person name="Fan G."/>
            <person name="Whaley A.M."/>
            <person name="Farmer A.D."/>
            <person name="Sheridan J."/>
            <person name="Iwata A."/>
            <person name="Tuteja R."/>
            <person name="Penmetsa R.V."/>
            <person name="Wu W."/>
            <person name="Upadhyaya H.D."/>
            <person name="Yang S.P."/>
            <person name="Shah T."/>
            <person name="Saxena K.B."/>
            <person name="Michael T."/>
            <person name="McCombie W.R."/>
            <person name="Yang B."/>
            <person name="Zhang G."/>
            <person name="Yang H."/>
            <person name="Wang J."/>
            <person name="Spillane C."/>
            <person name="Cook D.R."/>
            <person name="May G.D."/>
            <person name="Xu X."/>
            <person name="Jackson S.A."/>
        </authorList>
    </citation>
    <scope>NUCLEOTIDE SEQUENCE [LARGE SCALE GENOMIC DNA]</scope>
</reference>
<dbReference type="PANTHER" id="PTHR31973:SF195">
    <property type="entry name" value="MUDR FAMILY TRANSPOSASE"/>
    <property type="match status" value="1"/>
</dbReference>
<evidence type="ECO:0000313" key="1">
    <source>
        <dbReference type="EMBL" id="KYP31109.1"/>
    </source>
</evidence>
<dbReference type="PANTHER" id="PTHR31973">
    <property type="entry name" value="POLYPROTEIN, PUTATIVE-RELATED"/>
    <property type="match status" value="1"/>
</dbReference>
<protein>
    <submittedName>
        <fullName evidence="1">Uncharacterized protein</fullName>
    </submittedName>
</protein>
<accession>A0A151QLD4</accession>
<dbReference type="Proteomes" id="UP000075243">
    <property type="component" value="Unassembled WGS sequence"/>
</dbReference>
<name>A0A151QLD4_CAJCA</name>
<dbReference type="EMBL" id="KQ486479">
    <property type="protein sequence ID" value="KYP31109.1"/>
    <property type="molecule type" value="Genomic_DNA"/>
</dbReference>